<dbReference type="AlphaFoldDB" id="A0A1Z4V885"/>
<proteinExistence type="predicted"/>
<dbReference type="Proteomes" id="UP000218702">
    <property type="component" value="Chromosome"/>
</dbReference>
<dbReference type="EMBL" id="AP018316">
    <property type="protein sequence ID" value="BAZ87445.1"/>
    <property type="molecule type" value="Genomic_DNA"/>
</dbReference>
<organism evidence="1 2">
    <name type="scientific">Dolichospermum compactum NIES-806</name>
    <dbReference type="NCBI Taxonomy" id="1973481"/>
    <lineage>
        <taxon>Bacteria</taxon>
        <taxon>Bacillati</taxon>
        <taxon>Cyanobacteriota</taxon>
        <taxon>Cyanophyceae</taxon>
        <taxon>Nostocales</taxon>
        <taxon>Aphanizomenonaceae</taxon>
        <taxon>Dolichospermum</taxon>
        <taxon>Dolichospermum compactum</taxon>
    </lineage>
</organism>
<accession>A0A1Z4V885</accession>
<evidence type="ECO:0000313" key="2">
    <source>
        <dbReference type="Proteomes" id="UP000218702"/>
    </source>
</evidence>
<dbReference type="KEGG" id="dcm:NIES806_36680"/>
<evidence type="ECO:0000313" key="1">
    <source>
        <dbReference type="EMBL" id="BAZ87445.1"/>
    </source>
</evidence>
<protein>
    <submittedName>
        <fullName evidence="1">Uncharacterized protein</fullName>
    </submittedName>
</protein>
<reference evidence="1 2" key="1">
    <citation type="submission" date="2017-06" db="EMBL/GenBank/DDBJ databases">
        <title>Genome sequencing of cyanobaciteial culture collection at National Institute for Environmental Studies (NIES).</title>
        <authorList>
            <person name="Hirose Y."/>
            <person name="Shimura Y."/>
            <person name="Fujisawa T."/>
            <person name="Nakamura Y."/>
            <person name="Kawachi M."/>
        </authorList>
    </citation>
    <scope>NUCLEOTIDE SEQUENCE [LARGE SCALE GENOMIC DNA]</scope>
    <source>
        <strain evidence="1 2">NIES-806</strain>
    </source>
</reference>
<gene>
    <name evidence="1" type="ORF">NIES806_36680</name>
</gene>
<sequence>MTYSLETAKIFPGVDVGDELSLYFVKKCNLD</sequence>
<name>A0A1Z4V885_9CYAN</name>
<keyword evidence="2" id="KW-1185">Reference proteome</keyword>